<organism evidence="1 2">
    <name type="scientific">Malus baccata</name>
    <name type="common">Siberian crab apple</name>
    <name type="synonym">Pyrus baccata</name>
    <dbReference type="NCBI Taxonomy" id="106549"/>
    <lineage>
        <taxon>Eukaryota</taxon>
        <taxon>Viridiplantae</taxon>
        <taxon>Streptophyta</taxon>
        <taxon>Embryophyta</taxon>
        <taxon>Tracheophyta</taxon>
        <taxon>Spermatophyta</taxon>
        <taxon>Magnoliopsida</taxon>
        <taxon>eudicotyledons</taxon>
        <taxon>Gunneridae</taxon>
        <taxon>Pentapetalae</taxon>
        <taxon>rosids</taxon>
        <taxon>fabids</taxon>
        <taxon>Rosales</taxon>
        <taxon>Rosaceae</taxon>
        <taxon>Amygdaloideae</taxon>
        <taxon>Maleae</taxon>
        <taxon>Malus</taxon>
    </lineage>
</organism>
<dbReference type="Proteomes" id="UP000315295">
    <property type="component" value="Unassembled WGS sequence"/>
</dbReference>
<evidence type="ECO:0000313" key="1">
    <source>
        <dbReference type="EMBL" id="TQE05321.1"/>
    </source>
</evidence>
<protein>
    <submittedName>
        <fullName evidence="1">Uncharacterized protein</fullName>
    </submittedName>
</protein>
<dbReference type="EMBL" id="VIEB01000125">
    <property type="protein sequence ID" value="TQE05321.1"/>
    <property type="molecule type" value="Genomic_DNA"/>
</dbReference>
<evidence type="ECO:0000313" key="2">
    <source>
        <dbReference type="Proteomes" id="UP000315295"/>
    </source>
</evidence>
<reference evidence="1 2" key="1">
    <citation type="journal article" date="2019" name="G3 (Bethesda)">
        <title>Sequencing of a Wild Apple (Malus baccata) Genome Unravels the Differences Between Cultivated and Wild Apple Species Regarding Disease Resistance and Cold Tolerance.</title>
        <authorList>
            <person name="Chen X."/>
        </authorList>
    </citation>
    <scope>NUCLEOTIDE SEQUENCE [LARGE SCALE GENOMIC DNA]</scope>
    <source>
        <strain evidence="2">cv. Shandingzi</strain>
        <tissue evidence="1">Leaves</tissue>
    </source>
</reference>
<sequence>MLLGAYSQARLPIIEVLSENLDDEEEIPLWRIKSHFAAPTTTNPETSALLLLVGGPQSPPFLLQEPKQPPEFKLESPAPQEHEVQSMCSSEAQILKSSTTSILTHSITRNSPKPIERPFMVDTPLLTTSTIPEWRMQPLLMIRPLINHDASHSDVSSLQSTDFARALLSTMIHFVDYKEVCMNYKDVMMMS</sequence>
<accession>A0A540N2P7</accession>
<keyword evidence="2" id="KW-1185">Reference proteome</keyword>
<proteinExistence type="predicted"/>
<gene>
    <name evidence="1" type="ORF">C1H46_009096</name>
</gene>
<comment type="caution">
    <text evidence="1">The sequence shown here is derived from an EMBL/GenBank/DDBJ whole genome shotgun (WGS) entry which is preliminary data.</text>
</comment>
<name>A0A540N2P7_MALBA</name>
<dbReference type="AlphaFoldDB" id="A0A540N2P7"/>